<evidence type="ECO:0000313" key="3">
    <source>
        <dbReference type="Proteomes" id="UP000324974"/>
    </source>
</evidence>
<protein>
    <recommendedName>
        <fullName evidence="1">DUF6429 domain-containing protein</fullName>
    </recommendedName>
</protein>
<dbReference type="KEGG" id="lrs:PX52LOC_08052"/>
<evidence type="ECO:0000259" key="1">
    <source>
        <dbReference type="Pfam" id="PF20008"/>
    </source>
</evidence>
<evidence type="ECO:0000313" key="2">
    <source>
        <dbReference type="EMBL" id="QEL20928.1"/>
    </source>
</evidence>
<proteinExistence type="predicted"/>
<dbReference type="Proteomes" id="UP000324974">
    <property type="component" value="Chromosome"/>
</dbReference>
<gene>
    <name evidence="2" type="ORF">PX52LOC_08052</name>
</gene>
<sequence>MALVMEHDPVKIDAALLALLSLGLDDGPRVWKGFDWDAMDRLHAAGLISDPRTPAKSVVLTEA</sequence>
<dbReference type="Pfam" id="PF20008">
    <property type="entry name" value="DUF6429"/>
    <property type="match status" value="1"/>
</dbReference>
<keyword evidence="3" id="KW-1185">Reference proteome</keyword>
<feature type="domain" description="DUF6429" evidence="1">
    <location>
        <begin position="10"/>
        <end position="62"/>
    </location>
</feature>
<accession>A0A5C1AVU6</accession>
<organism evidence="2 3">
    <name type="scientific">Limnoglobus roseus</name>
    <dbReference type="NCBI Taxonomy" id="2598579"/>
    <lineage>
        <taxon>Bacteria</taxon>
        <taxon>Pseudomonadati</taxon>
        <taxon>Planctomycetota</taxon>
        <taxon>Planctomycetia</taxon>
        <taxon>Gemmatales</taxon>
        <taxon>Gemmataceae</taxon>
        <taxon>Limnoglobus</taxon>
    </lineage>
</organism>
<reference evidence="3" key="1">
    <citation type="submission" date="2019-08" db="EMBL/GenBank/DDBJ databases">
        <title>Limnoglobus roseus gen. nov., sp. nov., a novel freshwater planctomycete with a giant genome from the family Gemmataceae.</title>
        <authorList>
            <person name="Kulichevskaya I.S."/>
            <person name="Naumoff D.G."/>
            <person name="Miroshnikov K."/>
            <person name="Ivanova A."/>
            <person name="Philippov D.A."/>
            <person name="Hakobyan A."/>
            <person name="Rijpstra I.C."/>
            <person name="Sinninghe Damste J.S."/>
            <person name="Liesack W."/>
            <person name="Dedysh S.N."/>
        </authorList>
    </citation>
    <scope>NUCLEOTIDE SEQUENCE [LARGE SCALE GENOMIC DNA]</scope>
    <source>
        <strain evidence="3">PX52</strain>
    </source>
</reference>
<name>A0A5C1AVU6_9BACT</name>
<dbReference type="InterPro" id="IPR045489">
    <property type="entry name" value="DUF6429"/>
</dbReference>
<dbReference type="RefSeq" id="WP_218575245.1">
    <property type="nucleotide sequence ID" value="NZ_CP042425.1"/>
</dbReference>
<dbReference type="AlphaFoldDB" id="A0A5C1AVU6"/>
<dbReference type="EMBL" id="CP042425">
    <property type="protein sequence ID" value="QEL20928.1"/>
    <property type="molecule type" value="Genomic_DNA"/>
</dbReference>